<organism evidence="2 3">
    <name type="scientific">Heliocybe sulcata</name>
    <dbReference type="NCBI Taxonomy" id="5364"/>
    <lineage>
        <taxon>Eukaryota</taxon>
        <taxon>Fungi</taxon>
        <taxon>Dikarya</taxon>
        <taxon>Basidiomycota</taxon>
        <taxon>Agaricomycotina</taxon>
        <taxon>Agaricomycetes</taxon>
        <taxon>Gloeophyllales</taxon>
        <taxon>Gloeophyllaceae</taxon>
        <taxon>Heliocybe</taxon>
    </lineage>
</organism>
<dbReference type="OrthoDB" id="415532at2759"/>
<dbReference type="InterPro" id="IPR049192">
    <property type="entry name" value="DUF4246_C"/>
</dbReference>
<gene>
    <name evidence="2" type="ORF">OE88DRAFT_1649535</name>
</gene>
<name>A0A5C3NIM7_9AGAM</name>
<evidence type="ECO:0000313" key="2">
    <source>
        <dbReference type="EMBL" id="TFK56326.1"/>
    </source>
</evidence>
<dbReference type="AlphaFoldDB" id="A0A5C3NIM7"/>
<protein>
    <recommendedName>
        <fullName evidence="1">DUF4246 domain-containing protein</fullName>
    </recommendedName>
</protein>
<proteinExistence type="predicted"/>
<evidence type="ECO:0000259" key="1">
    <source>
        <dbReference type="Pfam" id="PF14033"/>
    </source>
</evidence>
<dbReference type="PANTHER" id="PTHR33119">
    <property type="entry name" value="IFI3P"/>
    <property type="match status" value="1"/>
</dbReference>
<dbReference type="Proteomes" id="UP000305948">
    <property type="component" value="Unassembled WGS sequence"/>
</dbReference>
<evidence type="ECO:0000313" key="3">
    <source>
        <dbReference type="Proteomes" id="UP000305948"/>
    </source>
</evidence>
<dbReference type="STRING" id="5364.A0A5C3NIM7"/>
<dbReference type="Pfam" id="PF14033">
    <property type="entry name" value="DUF4246"/>
    <property type="match status" value="1"/>
</dbReference>
<dbReference type="EMBL" id="ML213503">
    <property type="protein sequence ID" value="TFK56326.1"/>
    <property type="molecule type" value="Genomic_DNA"/>
</dbReference>
<accession>A0A5C3NIM7</accession>
<keyword evidence="3" id="KW-1185">Reference proteome</keyword>
<dbReference type="PANTHER" id="PTHR33119:SF1">
    <property type="entry name" value="FE2OG DIOXYGENASE DOMAIN-CONTAINING PROTEIN"/>
    <property type="match status" value="1"/>
</dbReference>
<reference evidence="2 3" key="1">
    <citation type="journal article" date="2019" name="Nat. Ecol. Evol.">
        <title>Megaphylogeny resolves global patterns of mushroom evolution.</title>
        <authorList>
            <person name="Varga T."/>
            <person name="Krizsan K."/>
            <person name="Foldi C."/>
            <person name="Dima B."/>
            <person name="Sanchez-Garcia M."/>
            <person name="Sanchez-Ramirez S."/>
            <person name="Szollosi G.J."/>
            <person name="Szarkandi J.G."/>
            <person name="Papp V."/>
            <person name="Albert L."/>
            <person name="Andreopoulos W."/>
            <person name="Angelini C."/>
            <person name="Antonin V."/>
            <person name="Barry K.W."/>
            <person name="Bougher N.L."/>
            <person name="Buchanan P."/>
            <person name="Buyck B."/>
            <person name="Bense V."/>
            <person name="Catcheside P."/>
            <person name="Chovatia M."/>
            <person name="Cooper J."/>
            <person name="Damon W."/>
            <person name="Desjardin D."/>
            <person name="Finy P."/>
            <person name="Geml J."/>
            <person name="Haridas S."/>
            <person name="Hughes K."/>
            <person name="Justo A."/>
            <person name="Karasinski D."/>
            <person name="Kautmanova I."/>
            <person name="Kiss B."/>
            <person name="Kocsube S."/>
            <person name="Kotiranta H."/>
            <person name="LaButti K.M."/>
            <person name="Lechner B.E."/>
            <person name="Liimatainen K."/>
            <person name="Lipzen A."/>
            <person name="Lukacs Z."/>
            <person name="Mihaltcheva S."/>
            <person name="Morgado L.N."/>
            <person name="Niskanen T."/>
            <person name="Noordeloos M.E."/>
            <person name="Ohm R.A."/>
            <person name="Ortiz-Santana B."/>
            <person name="Ovrebo C."/>
            <person name="Racz N."/>
            <person name="Riley R."/>
            <person name="Savchenko A."/>
            <person name="Shiryaev A."/>
            <person name="Soop K."/>
            <person name="Spirin V."/>
            <person name="Szebenyi C."/>
            <person name="Tomsovsky M."/>
            <person name="Tulloss R.E."/>
            <person name="Uehling J."/>
            <person name="Grigoriev I.V."/>
            <person name="Vagvolgyi C."/>
            <person name="Papp T."/>
            <person name="Martin F.M."/>
            <person name="Miettinen O."/>
            <person name="Hibbett D.S."/>
            <person name="Nagy L.G."/>
        </authorList>
    </citation>
    <scope>NUCLEOTIDE SEQUENCE [LARGE SCALE GENOMIC DNA]</scope>
    <source>
        <strain evidence="2 3">OMC1185</strain>
    </source>
</reference>
<feature type="domain" description="DUF4246" evidence="1">
    <location>
        <begin position="100"/>
        <end position="498"/>
    </location>
</feature>
<sequence length="561" mass="63927">MPVQPEDDNKYKNKGYLHPYLDGTYYHQGVGEKPKTLIELAMCHLSASIRTRDVWWKVYKDADVRTRWMNDALEKSVEVYSGYQEDLPSDKPVDVKLTAKQIDYVLDELEGYEALRDEINHCEVSCFDRIWQSNASIFSTGLRSLNASLDLLEARPDPDYPVESYLIDPSSSLVYNSTLVYDTETPGLLRPEPPPEQDYAVSTHSAILPADFLVSPSGNVSWLSYIPDLYPSPSPSSSERKVYRNFTALLTVCIPLFEHVVTDLHRTNSLPYRITGTYHYEDWDEPSEPEDEEEDEERWAEYKLRYGEWEKQRRVVVPDVPKGGYPGGLEERRCFVKLRDRVVQVITEVKEIHLSPERPTYCDNSWRVAGMKNEAIVACLAYFPLFENVVGGSITFRTAITFPKPLIPYDSAGIAQTYGLTPGAPCTQILGTVPVHAGRAVAWPNIYSHRYSPSRPFRLADPAKPGRARIISFYLCDPDKPVISTARVPPTRKEWVERALALTVMERVPVEIIERIVGAVPGLLSEAEVRKVRREARVERQHVRADINDMYFGVLYDIGRA</sequence>
<dbReference type="InterPro" id="IPR025340">
    <property type="entry name" value="DUF4246"/>
</dbReference>